<feature type="region of interest" description="Disordered" evidence="1">
    <location>
        <begin position="23"/>
        <end position="46"/>
    </location>
</feature>
<evidence type="ECO:0000313" key="2">
    <source>
        <dbReference type="EMBL" id="MDY0404982.1"/>
    </source>
</evidence>
<proteinExistence type="predicted"/>
<organism evidence="2 3">
    <name type="scientific">Tigheibacillus jepli</name>
    <dbReference type="NCBI Taxonomy" id="3035914"/>
    <lineage>
        <taxon>Bacteria</taxon>
        <taxon>Bacillati</taxon>
        <taxon>Bacillota</taxon>
        <taxon>Bacilli</taxon>
        <taxon>Bacillales</taxon>
        <taxon>Bacillaceae</taxon>
        <taxon>Tigheibacillus</taxon>
    </lineage>
</organism>
<evidence type="ECO:0008006" key="4">
    <source>
        <dbReference type="Google" id="ProtNLM"/>
    </source>
</evidence>
<comment type="caution">
    <text evidence="2">The sequence shown here is derived from an EMBL/GenBank/DDBJ whole genome shotgun (WGS) entry which is preliminary data.</text>
</comment>
<protein>
    <recommendedName>
        <fullName evidence="4">Spore germination protein gerPA/gerPF</fullName>
    </recommendedName>
</protein>
<accession>A0ABU5CGI5</accession>
<gene>
    <name evidence="2" type="ORF">P5G51_005820</name>
</gene>
<evidence type="ECO:0000256" key="1">
    <source>
        <dbReference type="SAM" id="MobiDB-lite"/>
    </source>
</evidence>
<dbReference type="EMBL" id="JAROCA020000001">
    <property type="protein sequence ID" value="MDY0404982.1"/>
    <property type="molecule type" value="Genomic_DNA"/>
</dbReference>
<keyword evidence="3" id="KW-1185">Reference proteome</keyword>
<dbReference type="Proteomes" id="UP001228376">
    <property type="component" value="Unassembled WGS sequence"/>
</dbReference>
<evidence type="ECO:0000313" key="3">
    <source>
        <dbReference type="Proteomes" id="UP001228376"/>
    </source>
</evidence>
<sequence>MTARKVINLRHVKIGVIDGSSSMSLGKAHQTGNNLVNHRNEGFGEQNADGVITSRSISLVDDADFVDSNTTKKDPTIEY</sequence>
<feature type="compositionally biased region" description="Polar residues" evidence="1">
    <location>
        <begin position="23"/>
        <end position="37"/>
    </location>
</feature>
<reference evidence="2 3" key="1">
    <citation type="submission" date="2023-10" db="EMBL/GenBank/DDBJ databases">
        <title>179-bfca-hs.</title>
        <authorList>
            <person name="Miliotis G."/>
            <person name="Sengupta P."/>
            <person name="Hameed A."/>
            <person name="Chuvochina M."/>
            <person name="Mcdonagh F."/>
            <person name="Simpson A.C."/>
            <person name="Singh N.K."/>
            <person name="Rekha P.D."/>
            <person name="Raman K."/>
            <person name="Hugenholtz P."/>
            <person name="Venkateswaran K."/>
        </authorList>
    </citation>
    <scope>NUCLEOTIDE SEQUENCE [LARGE SCALE GENOMIC DNA]</scope>
    <source>
        <strain evidence="2 3">179-BFC-A-HS</strain>
    </source>
</reference>
<name>A0ABU5CGI5_9BACI</name>
<dbReference type="RefSeq" id="WP_306066310.1">
    <property type="nucleotide sequence ID" value="NZ_JAROCA020000001.1"/>
</dbReference>